<name>A0ABP6MR01_9ACTN</name>
<evidence type="ECO:0000256" key="1">
    <source>
        <dbReference type="ARBA" id="ARBA00022723"/>
    </source>
</evidence>
<dbReference type="SUPFAM" id="SSF52821">
    <property type="entry name" value="Rhodanese/Cell cycle control phosphatase"/>
    <property type="match status" value="2"/>
</dbReference>
<dbReference type="SMART" id="SM00450">
    <property type="entry name" value="RHOD"/>
    <property type="match status" value="1"/>
</dbReference>
<comment type="caution">
    <text evidence="4">The sequence shown here is derived from an EMBL/GenBank/DDBJ whole genome shotgun (WGS) entry which is preliminary data.</text>
</comment>
<dbReference type="PANTHER" id="PTHR43084">
    <property type="entry name" value="PERSULFIDE DIOXYGENASE ETHE1"/>
    <property type="match status" value="1"/>
</dbReference>
<dbReference type="CDD" id="cd07724">
    <property type="entry name" value="POD-like_MBL-fold"/>
    <property type="match status" value="1"/>
</dbReference>
<sequence length="444" mass="47213">MGFSESQLIPLVDEGLGNTSYLVDLGDGRALAVDVSRDLRAVRRAAERHRLVIAFTAETHLHADFLSGSRQLAHDLGAVIIASASGERAFDHAGLSDGEEMDLGGLTLRALATPGHTREHTAFLLLDGSTPIGVFTGGSLIVGSAARTDLAGREHTAELAHAQYHSLRRLSLLPDETEVWPTHGAGSFCSAPPGAERTSTIGREKEGNPLLSAPDPDAFARLLTEGLGSFPAYFSRLPEVNRVGPGVLRTGPRLRAVTLEEAAAACAVIVDVRPVADFANGHVPGSISIPLRPQFASWLGWIVPASEPVAIVRNPDQDPDEILWQALKIGHENLFGEITGDDLGTLSTMEVIGPDQVGRTRVLDVRQAAEFRSGHLPGADHVELGRLTGTPLDERPRVVMCGHGERAATAASLLRRAGHREVSVLSGGPHDWARCTGSSLETGW</sequence>
<organism evidence="4 5">
    <name type="scientific">Planomonospora alba</name>
    <dbReference type="NCBI Taxonomy" id="161354"/>
    <lineage>
        <taxon>Bacteria</taxon>
        <taxon>Bacillati</taxon>
        <taxon>Actinomycetota</taxon>
        <taxon>Actinomycetes</taxon>
        <taxon>Streptosporangiales</taxon>
        <taxon>Streptosporangiaceae</taxon>
        <taxon>Planomonospora</taxon>
    </lineage>
</organism>
<dbReference type="PROSITE" id="PS50206">
    <property type="entry name" value="RHODANESE_3"/>
    <property type="match status" value="2"/>
</dbReference>
<dbReference type="Pfam" id="PF00581">
    <property type="entry name" value="Rhodanese"/>
    <property type="match status" value="2"/>
</dbReference>
<dbReference type="SMART" id="SM00849">
    <property type="entry name" value="Lactamase_B"/>
    <property type="match status" value="1"/>
</dbReference>
<dbReference type="InterPro" id="IPR001307">
    <property type="entry name" value="Thiosulphate_STrfase_CS"/>
</dbReference>
<dbReference type="PROSITE" id="PS00380">
    <property type="entry name" value="RHODANESE_1"/>
    <property type="match status" value="1"/>
</dbReference>
<evidence type="ECO:0000313" key="5">
    <source>
        <dbReference type="Proteomes" id="UP001500320"/>
    </source>
</evidence>
<feature type="domain" description="Rhodanese" evidence="3">
    <location>
        <begin position="356"/>
        <end position="441"/>
    </location>
</feature>
<dbReference type="InterPro" id="IPR051682">
    <property type="entry name" value="Mito_Persulfide_Diox"/>
</dbReference>
<dbReference type="Proteomes" id="UP001500320">
    <property type="component" value="Unassembled WGS sequence"/>
</dbReference>
<dbReference type="Gene3D" id="3.60.15.10">
    <property type="entry name" value="Ribonuclease Z/Hydroxyacylglutathione hydrolase-like"/>
    <property type="match status" value="1"/>
</dbReference>
<keyword evidence="5" id="KW-1185">Reference proteome</keyword>
<dbReference type="PANTHER" id="PTHR43084:SF1">
    <property type="entry name" value="PERSULFIDE DIOXYGENASE ETHE1, MITOCHONDRIAL"/>
    <property type="match status" value="1"/>
</dbReference>
<dbReference type="Gene3D" id="3.40.250.10">
    <property type="entry name" value="Rhodanese-like domain"/>
    <property type="match status" value="2"/>
</dbReference>
<dbReference type="InterPro" id="IPR044528">
    <property type="entry name" value="POD-like_MBL-fold"/>
</dbReference>
<evidence type="ECO:0000256" key="2">
    <source>
        <dbReference type="SAM" id="MobiDB-lite"/>
    </source>
</evidence>
<dbReference type="InterPro" id="IPR001763">
    <property type="entry name" value="Rhodanese-like_dom"/>
</dbReference>
<dbReference type="RefSeq" id="WP_344855984.1">
    <property type="nucleotide sequence ID" value="NZ_BAAAUT010000005.1"/>
</dbReference>
<accession>A0ABP6MR01</accession>
<feature type="region of interest" description="Disordered" evidence="2">
    <location>
        <begin position="184"/>
        <end position="210"/>
    </location>
</feature>
<dbReference type="InterPro" id="IPR001279">
    <property type="entry name" value="Metallo-B-lactamas"/>
</dbReference>
<keyword evidence="1" id="KW-0479">Metal-binding</keyword>
<dbReference type="CDD" id="cd00158">
    <property type="entry name" value="RHOD"/>
    <property type="match status" value="2"/>
</dbReference>
<proteinExistence type="predicted"/>
<dbReference type="SUPFAM" id="SSF56281">
    <property type="entry name" value="Metallo-hydrolase/oxidoreductase"/>
    <property type="match status" value="1"/>
</dbReference>
<dbReference type="EMBL" id="BAAAUT010000005">
    <property type="protein sequence ID" value="GAA3119564.1"/>
    <property type="molecule type" value="Genomic_DNA"/>
</dbReference>
<protein>
    <submittedName>
        <fullName evidence="4">MBL fold metallo-hydrolase</fullName>
    </submittedName>
</protein>
<gene>
    <name evidence="4" type="ORF">GCM10010466_07990</name>
</gene>
<evidence type="ECO:0000259" key="3">
    <source>
        <dbReference type="PROSITE" id="PS50206"/>
    </source>
</evidence>
<dbReference type="InterPro" id="IPR036873">
    <property type="entry name" value="Rhodanese-like_dom_sf"/>
</dbReference>
<feature type="domain" description="Rhodanese" evidence="3">
    <location>
        <begin position="267"/>
        <end position="291"/>
    </location>
</feature>
<dbReference type="InterPro" id="IPR036866">
    <property type="entry name" value="RibonucZ/Hydroxyglut_hydro"/>
</dbReference>
<reference evidence="5" key="1">
    <citation type="journal article" date="2019" name="Int. J. Syst. Evol. Microbiol.">
        <title>The Global Catalogue of Microorganisms (GCM) 10K type strain sequencing project: providing services to taxonomists for standard genome sequencing and annotation.</title>
        <authorList>
            <consortium name="The Broad Institute Genomics Platform"/>
            <consortium name="The Broad Institute Genome Sequencing Center for Infectious Disease"/>
            <person name="Wu L."/>
            <person name="Ma J."/>
        </authorList>
    </citation>
    <scope>NUCLEOTIDE SEQUENCE [LARGE SCALE GENOMIC DNA]</scope>
    <source>
        <strain evidence="5">JCM 9373</strain>
    </source>
</reference>
<evidence type="ECO:0000313" key="4">
    <source>
        <dbReference type="EMBL" id="GAA3119564.1"/>
    </source>
</evidence>